<accession>K0UVG4</accession>
<evidence type="ECO:0000256" key="1">
    <source>
        <dbReference type="ARBA" id="ARBA00022448"/>
    </source>
</evidence>
<dbReference type="GO" id="GO:0016887">
    <property type="term" value="F:ATP hydrolysis activity"/>
    <property type="evidence" value="ECO:0007669"/>
    <property type="project" value="InterPro"/>
</dbReference>
<dbReference type="PANTHER" id="PTHR42788">
    <property type="entry name" value="TAURINE IMPORT ATP-BINDING PROTEIN-RELATED"/>
    <property type="match status" value="1"/>
</dbReference>
<comment type="caution">
    <text evidence="5">The sequence shown here is derived from an EMBL/GenBank/DDBJ whole genome shotgun (WGS) entry which is preliminary data.</text>
</comment>
<proteinExistence type="predicted"/>
<dbReference type="PATRIC" id="fig|1194972.3.peg.2769"/>
<name>K0UVG4_MYCVA</name>
<dbReference type="eggNOG" id="COG1116">
    <property type="taxonomic scope" value="Bacteria"/>
</dbReference>
<dbReference type="PROSITE" id="PS50893">
    <property type="entry name" value="ABC_TRANSPORTER_2"/>
    <property type="match status" value="1"/>
</dbReference>
<dbReference type="GO" id="GO:0005524">
    <property type="term" value="F:ATP binding"/>
    <property type="evidence" value="ECO:0007669"/>
    <property type="project" value="UniProtKB-KW"/>
</dbReference>
<evidence type="ECO:0000313" key="6">
    <source>
        <dbReference type="Proteomes" id="UP000006072"/>
    </source>
</evidence>
<dbReference type="SMART" id="SM00382">
    <property type="entry name" value="AAA"/>
    <property type="match status" value="1"/>
</dbReference>
<evidence type="ECO:0000256" key="3">
    <source>
        <dbReference type="ARBA" id="ARBA00022840"/>
    </source>
</evidence>
<dbReference type="RefSeq" id="WP_003929100.1">
    <property type="nucleotide sequence ID" value="NZ_JH814685.1"/>
</dbReference>
<organism evidence="5 6">
    <name type="scientific">Mycolicibacterium vaccae ATCC 25954</name>
    <dbReference type="NCBI Taxonomy" id="1194972"/>
    <lineage>
        <taxon>Bacteria</taxon>
        <taxon>Bacillati</taxon>
        <taxon>Actinomycetota</taxon>
        <taxon>Actinomycetes</taxon>
        <taxon>Mycobacteriales</taxon>
        <taxon>Mycobacteriaceae</taxon>
        <taxon>Mycolicibacterium</taxon>
    </lineage>
</organism>
<dbReference type="SUPFAM" id="SSF52540">
    <property type="entry name" value="P-loop containing nucleoside triphosphate hydrolases"/>
    <property type="match status" value="1"/>
</dbReference>
<dbReference type="InterPro" id="IPR027417">
    <property type="entry name" value="P-loop_NTPase"/>
</dbReference>
<evidence type="ECO:0000256" key="2">
    <source>
        <dbReference type="ARBA" id="ARBA00022741"/>
    </source>
</evidence>
<reference evidence="5 6" key="1">
    <citation type="journal article" date="2012" name="J. Bacteriol.">
        <title>Complete Genome Sequence of Mycobacterium vaccae Type Strain ATCC 25954.</title>
        <authorList>
            <person name="Ho Y.S."/>
            <person name="Adroub S.A."/>
            <person name="Abadi M."/>
            <person name="Al Alwan B."/>
            <person name="Alkhateeb R."/>
            <person name="Gao G."/>
            <person name="Ragab A."/>
            <person name="Ali S."/>
            <person name="van Soolingen D."/>
            <person name="Bitter W."/>
            <person name="Pain A."/>
            <person name="Abdallah A.M."/>
        </authorList>
    </citation>
    <scope>NUCLEOTIDE SEQUENCE [LARGE SCALE GENOMIC DNA]</scope>
    <source>
        <strain evidence="5 6">ATCC 25954</strain>
    </source>
</reference>
<keyword evidence="6" id="KW-1185">Reference proteome</keyword>
<dbReference type="PANTHER" id="PTHR42788:SF13">
    <property type="entry name" value="ALIPHATIC SULFONATES IMPORT ATP-BINDING PROTEIN SSUB"/>
    <property type="match status" value="1"/>
</dbReference>
<dbReference type="Gene3D" id="3.40.50.300">
    <property type="entry name" value="P-loop containing nucleotide triphosphate hydrolases"/>
    <property type="match status" value="1"/>
</dbReference>
<dbReference type="CDD" id="cd03293">
    <property type="entry name" value="ABC_NrtD_SsuB_transporters"/>
    <property type="match status" value="1"/>
</dbReference>
<dbReference type="InterPro" id="IPR017871">
    <property type="entry name" value="ABC_transporter-like_CS"/>
</dbReference>
<dbReference type="AlphaFoldDB" id="K0UVG4"/>
<keyword evidence="1" id="KW-0813">Transport</keyword>
<dbReference type="InterPro" id="IPR003439">
    <property type="entry name" value="ABC_transporter-like_ATP-bd"/>
</dbReference>
<dbReference type="PROSITE" id="PS00211">
    <property type="entry name" value="ABC_TRANSPORTER_1"/>
    <property type="match status" value="1"/>
</dbReference>
<dbReference type="InterPro" id="IPR003593">
    <property type="entry name" value="AAA+_ATPase"/>
</dbReference>
<feature type="domain" description="ABC transporter" evidence="4">
    <location>
        <begin position="15"/>
        <end position="246"/>
    </location>
</feature>
<dbReference type="InterPro" id="IPR050166">
    <property type="entry name" value="ABC_transporter_ATP-bind"/>
</dbReference>
<keyword evidence="2" id="KW-0547">Nucleotide-binding</keyword>
<dbReference type="Pfam" id="PF00005">
    <property type="entry name" value="ABC_tran"/>
    <property type="match status" value="1"/>
</dbReference>
<evidence type="ECO:0000259" key="4">
    <source>
        <dbReference type="PROSITE" id="PS50893"/>
    </source>
</evidence>
<dbReference type="Proteomes" id="UP000006072">
    <property type="component" value="Unassembled WGS sequence"/>
</dbReference>
<dbReference type="EMBL" id="ALQA01000026">
    <property type="protein sequence ID" value="EJZ08985.1"/>
    <property type="molecule type" value="Genomic_DNA"/>
</dbReference>
<sequence>MYTNATLAQGNSLGLDITDVSYEYRNGRTSVPAVHQVSLTLEPGHVGVLLGPSGCGKSTLLRLAAGLINPTHGSLSYSGASPHDLRDQRRIGFAFQDPSLLAWRSVRKNLELPFDLAGLSKDAAWVDHLLAITSLTDWAGHRPRQLSGGMRQRVSVARALATKPWALLLDEPFGALDELTRAQLNFELLDILDHTGTTCLMVTHSVEEAVLLGDRIMVLSPRPCTPRALHHVDIARSDRRSFRDSAEFAKICADIRASLELS</sequence>
<dbReference type="HOGENOM" id="CLU_000604_1_22_11"/>
<keyword evidence="3" id="KW-0067">ATP-binding</keyword>
<gene>
    <name evidence="5" type="ORF">MVAC_13863</name>
</gene>
<protein>
    <submittedName>
        <fullName evidence="5">Taurine-transporting AtPase</fullName>
    </submittedName>
</protein>
<evidence type="ECO:0000313" key="5">
    <source>
        <dbReference type="EMBL" id="EJZ08985.1"/>
    </source>
</evidence>